<feature type="compositionally biased region" description="Basic and acidic residues" evidence="3">
    <location>
        <begin position="121"/>
        <end position="131"/>
    </location>
</feature>
<feature type="compositionally biased region" description="Acidic residues" evidence="3">
    <location>
        <begin position="341"/>
        <end position="350"/>
    </location>
</feature>
<dbReference type="OMA" id="AAECKQN"/>
<dbReference type="Pfam" id="PF00956">
    <property type="entry name" value="NAP"/>
    <property type="match status" value="1"/>
</dbReference>
<evidence type="ECO:0000313" key="4">
    <source>
        <dbReference type="EMBL" id="EEB07230.1"/>
    </source>
</evidence>
<dbReference type="EMBL" id="KE651166">
    <property type="protein sequence ID" value="EEB07230.1"/>
    <property type="molecule type" value="Genomic_DNA"/>
</dbReference>
<dbReference type="RefSeq" id="XP_002173523.1">
    <property type="nucleotide sequence ID" value="XM_002173487.2"/>
</dbReference>
<dbReference type="Gene3D" id="3.30.1120.90">
    <property type="entry name" value="Nucleosome assembly protein"/>
    <property type="match status" value="1"/>
</dbReference>
<feature type="region of interest" description="Disordered" evidence="3">
    <location>
        <begin position="341"/>
        <end position="387"/>
    </location>
</feature>
<reference evidence="4 6" key="1">
    <citation type="journal article" date="2011" name="Science">
        <title>Comparative functional genomics of the fission yeasts.</title>
        <authorList>
            <person name="Rhind N."/>
            <person name="Chen Z."/>
            <person name="Yassour M."/>
            <person name="Thompson D.A."/>
            <person name="Haas B.J."/>
            <person name="Habib N."/>
            <person name="Wapinski I."/>
            <person name="Roy S."/>
            <person name="Lin M.F."/>
            <person name="Heiman D.I."/>
            <person name="Young S.K."/>
            <person name="Furuya K."/>
            <person name="Guo Y."/>
            <person name="Pidoux A."/>
            <person name="Chen H.M."/>
            <person name="Robbertse B."/>
            <person name="Goldberg J.M."/>
            <person name="Aoki K."/>
            <person name="Bayne E.H."/>
            <person name="Berlin A.M."/>
            <person name="Desjardins C.A."/>
            <person name="Dobbs E."/>
            <person name="Dukaj L."/>
            <person name="Fan L."/>
            <person name="FitzGerald M.G."/>
            <person name="French C."/>
            <person name="Gujja S."/>
            <person name="Hansen K."/>
            <person name="Keifenheim D."/>
            <person name="Levin J.Z."/>
            <person name="Mosher R.A."/>
            <person name="Mueller C.A."/>
            <person name="Pfiffner J."/>
            <person name="Priest M."/>
            <person name="Russ C."/>
            <person name="Smialowska A."/>
            <person name="Swoboda P."/>
            <person name="Sykes S.M."/>
            <person name="Vaughn M."/>
            <person name="Vengrova S."/>
            <person name="Yoder R."/>
            <person name="Zeng Q."/>
            <person name="Allshire R."/>
            <person name="Baulcombe D."/>
            <person name="Birren B.W."/>
            <person name="Brown W."/>
            <person name="Ekwall K."/>
            <person name="Kellis M."/>
            <person name="Leatherwood J."/>
            <person name="Levin H."/>
            <person name="Margalit H."/>
            <person name="Martienssen R."/>
            <person name="Nieduszynski C.A."/>
            <person name="Spatafora J.W."/>
            <person name="Friedman N."/>
            <person name="Dalgaard J.Z."/>
            <person name="Baumann P."/>
            <person name="Niki H."/>
            <person name="Regev A."/>
            <person name="Nusbaum C."/>
        </authorList>
    </citation>
    <scope>NUCLEOTIDE SEQUENCE [LARGE SCALE GENOMIC DNA]</scope>
    <source>
        <strain evidence="6">yFS275 / FY16936</strain>
    </source>
</reference>
<dbReference type="VEuPathDB" id="FungiDB:SJAG_02314"/>
<accession>B6K249</accession>
<dbReference type="Gene3D" id="1.20.5.1500">
    <property type="match status" value="1"/>
</dbReference>
<name>B6K249_SCHJY</name>
<dbReference type="InterPro" id="IPR037231">
    <property type="entry name" value="NAP-like_sf"/>
</dbReference>
<dbReference type="SUPFAM" id="SSF143113">
    <property type="entry name" value="NAP-like"/>
    <property type="match status" value="1"/>
</dbReference>
<comment type="similarity">
    <text evidence="1 2">Belongs to the nucleosome assembly protein (NAP) family.</text>
</comment>
<evidence type="ECO:0000256" key="2">
    <source>
        <dbReference type="RuleBase" id="RU003876"/>
    </source>
</evidence>
<dbReference type="STRING" id="402676.B6K249"/>
<dbReference type="InterPro" id="IPR002164">
    <property type="entry name" value="NAP_family"/>
</dbReference>
<evidence type="ECO:0000313" key="6">
    <source>
        <dbReference type="Proteomes" id="UP000001744"/>
    </source>
</evidence>
<dbReference type="PANTHER" id="PTHR11875">
    <property type="entry name" value="TESTIS-SPECIFIC Y-ENCODED PROTEIN"/>
    <property type="match status" value="1"/>
</dbReference>
<evidence type="ECO:0000313" key="5">
    <source>
        <dbReference type="JaponicusDB" id="SJAG_02314"/>
    </source>
</evidence>
<dbReference type="JaponicusDB" id="SJAG_02314">
    <property type="gene designation" value="nap1"/>
</dbReference>
<dbReference type="GO" id="GO:0005634">
    <property type="term" value="C:nucleus"/>
    <property type="evidence" value="ECO:0000318"/>
    <property type="project" value="GO_Central"/>
</dbReference>
<feature type="compositionally biased region" description="Basic and acidic residues" evidence="3">
    <location>
        <begin position="351"/>
        <end position="362"/>
    </location>
</feature>
<evidence type="ECO:0000256" key="1">
    <source>
        <dbReference type="ARBA" id="ARBA00009947"/>
    </source>
</evidence>
<feature type="compositionally biased region" description="Acidic residues" evidence="3">
    <location>
        <begin position="363"/>
        <end position="375"/>
    </location>
</feature>
<dbReference type="GeneID" id="7049060"/>
<dbReference type="eggNOG" id="KOG1507">
    <property type="taxonomic scope" value="Eukaryota"/>
</dbReference>
<dbReference type="GO" id="GO:0042393">
    <property type="term" value="F:histone binding"/>
    <property type="evidence" value="ECO:0000318"/>
    <property type="project" value="GO_Central"/>
</dbReference>
<feature type="compositionally biased region" description="Polar residues" evidence="3">
    <location>
        <begin position="376"/>
        <end position="387"/>
    </location>
</feature>
<sequence>MAENVDITGKRVDKLSAAPTPHNTPSGTAAPISSAKAPQFMTIEEGDEGLGEKLGSLAYDISSLPASVRRRLSALKGLEGERNKLEVEFQHAILELEKEFSKKYEPLYARRAEIVRGAREPTSEEIEKGEYDVESNGEAEQEKAVETKGIPEFWLTAMKNDLMISEAVTTEDEEALKHLVDIRLSYPEKPGFTLEFEFEKNDFFTNTVLKKTYYYGEQPTRESIFLYDHAEGDKIEWLPNRDLTVRVVTKKQRNKTTKQTRVVKSTVKRDSFFDFFTALQVGEDGEDAEVDENGEDIDDLIARDYEVAENFKERLIPHAVEWFTGEILALENYDNFSDIEEEDEEDEFDDEHVLNLKDKTSADDEDSLVSDDDEVQNNQNPTECRQQ</sequence>
<organism evidence="4 6">
    <name type="scientific">Schizosaccharomyces japonicus (strain yFS275 / FY16936)</name>
    <name type="common">Fission yeast</name>
    <dbReference type="NCBI Taxonomy" id="402676"/>
    <lineage>
        <taxon>Eukaryota</taxon>
        <taxon>Fungi</taxon>
        <taxon>Dikarya</taxon>
        <taxon>Ascomycota</taxon>
        <taxon>Taphrinomycotina</taxon>
        <taxon>Schizosaccharomycetes</taxon>
        <taxon>Schizosaccharomycetales</taxon>
        <taxon>Schizosaccharomycetaceae</taxon>
        <taxon>Schizosaccharomyces</taxon>
    </lineage>
</organism>
<protein>
    <submittedName>
        <fullName evidence="4">Nucleosome assembly protein Nap1</fullName>
    </submittedName>
</protein>
<proteinExistence type="inferred from homology"/>
<dbReference type="GO" id="GO:0006334">
    <property type="term" value="P:nucleosome assembly"/>
    <property type="evidence" value="ECO:0000318"/>
    <property type="project" value="GO_Central"/>
</dbReference>
<gene>
    <name evidence="5" type="primary">nap1</name>
    <name evidence="4" type="ORF">SJAG_02314</name>
</gene>
<dbReference type="GO" id="GO:0003682">
    <property type="term" value="F:chromatin binding"/>
    <property type="evidence" value="ECO:0000318"/>
    <property type="project" value="GO_Central"/>
</dbReference>
<dbReference type="Proteomes" id="UP000001744">
    <property type="component" value="Unassembled WGS sequence"/>
</dbReference>
<dbReference type="GO" id="GO:0000785">
    <property type="term" value="C:chromatin"/>
    <property type="evidence" value="ECO:0000318"/>
    <property type="project" value="GO_Central"/>
</dbReference>
<dbReference type="AlphaFoldDB" id="B6K249"/>
<dbReference type="OrthoDB" id="27325at2759"/>
<evidence type="ECO:0000256" key="3">
    <source>
        <dbReference type="SAM" id="MobiDB-lite"/>
    </source>
</evidence>
<keyword evidence="6" id="KW-1185">Reference proteome</keyword>
<feature type="region of interest" description="Disordered" evidence="3">
    <location>
        <begin position="1"/>
        <end position="37"/>
    </location>
</feature>
<dbReference type="HOGENOM" id="CLU_038841_1_0_1"/>
<feature type="region of interest" description="Disordered" evidence="3">
    <location>
        <begin position="121"/>
        <end position="142"/>
    </location>
</feature>